<name>A0AAX4G9A2_9CAUD</name>
<organism evidence="1 2">
    <name type="scientific">Escherichia phage YX22</name>
    <dbReference type="NCBI Taxonomy" id="3093951"/>
    <lineage>
        <taxon>Viruses</taxon>
        <taxon>Duplodnaviria</taxon>
        <taxon>Heunggongvirae</taxon>
        <taxon>Uroviricota</taxon>
        <taxon>Caudoviricetes</taxon>
        <taxon>Pantevenvirales</taxon>
        <taxon>Ackermannviridae</taxon>
        <taxon>Aglimvirinae</taxon>
    </lineage>
</organism>
<proteinExistence type="predicted"/>
<dbReference type="Proteomes" id="UP001432061">
    <property type="component" value="Segment"/>
</dbReference>
<evidence type="ECO:0000313" key="1">
    <source>
        <dbReference type="EMBL" id="WPH64565.1"/>
    </source>
</evidence>
<protein>
    <submittedName>
        <fullName evidence="1">Uncharacterized protein</fullName>
    </submittedName>
</protein>
<evidence type="ECO:0000313" key="2">
    <source>
        <dbReference type="Proteomes" id="UP001432061"/>
    </source>
</evidence>
<accession>A0AAX4G9A2</accession>
<sequence length="82" mass="8589">MRGVKVQGHASMMRSSSCPGAIICTDNAAGLAALNARRNQEEKDRTIAAQAAQIDQLTAMVQLMAEHLGIELPSGGQDGNPN</sequence>
<dbReference type="EMBL" id="OR776998">
    <property type="protein sequence ID" value="WPH64565.1"/>
    <property type="molecule type" value="Genomic_DNA"/>
</dbReference>
<reference evidence="1" key="1">
    <citation type="submission" date="2023-11" db="EMBL/GenBank/DDBJ databases">
        <authorList>
            <person name="Tan Y."/>
        </authorList>
    </citation>
    <scope>NUCLEOTIDE SEQUENCE</scope>
</reference>